<dbReference type="PANTHER" id="PTHR42920:SF5">
    <property type="entry name" value="EAMA DOMAIN-CONTAINING PROTEIN"/>
    <property type="match status" value="1"/>
</dbReference>
<keyword evidence="4 6" id="KW-1133">Transmembrane helix</keyword>
<comment type="caution">
    <text evidence="8">The sequence shown here is derived from an EMBL/GenBank/DDBJ whole genome shotgun (WGS) entry which is preliminary data.</text>
</comment>
<organism evidence="8 9">
    <name type="scientific">Labrys neptuniae</name>
    <dbReference type="NCBI Taxonomy" id="376174"/>
    <lineage>
        <taxon>Bacteria</taxon>
        <taxon>Pseudomonadati</taxon>
        <taxon>Pseudomonadota</taxon>
        <taxon>Alphaproteobacteria</taxon>
        <taxon>Hyphomicrobiales</taxon>
        <taxon>Xanthobacteraceae</taxon>
        <taxon>Labrys</taxon>
    </lineage>
</organism>
<dbReference type="InterPro" id="IPR037185">
    <property type="entry name" value="EmrE-like"/>
</dbReference>
<keyword evidence="5 6" id="KW-0472">Membrane</keyword>
<sequence>MQDNSSSAAAGAAPSTSQTGLALLMLTCSMVSVQLGAALAHPSMAEYGPFATTWGRLAWAAIILGVIVRPDIRRYHRREILVALALGATIAMMTLFFFVAITRVPLGLVVAIEFLGPLGVAALGFARSWRLIWLVLAFAGVLLLVRNQAGWSVDMLGFLFAIAAGTGWAAYILLSKRIGKVFKGLEGLAISFAAAALISTPFGLYETGFALPGGLAVQTIGLAVLTPLLPYALEMMALRRLSSATFGILMSAEPGIGALAGYLVLNEPLSLQQVGGIALVMIASAGAVISARE</sequence>
<feature type="transmembrane region" description="Helical" evidence="6">
    <location>
        <begin position="155"/>
        <end position="174"/>
    </location>
</feature>
<feature type="transmembrane region" description="Helical" evidence="6">
    <location>
        <begin position="47"/>
        <end position="68"/>
    </location>
</feature>
<feature type="transmembrane region" description="Helical" evidence="6">
    <location>
        <begin position="245"/>
        <end position="265"/>
    </location>
</feature>
<feature type="domain" description="EamA" evidence="7">
    <location>
        <begin position="156"/>
        <end position="285"/>
    </location>
</feature>
<feature type="transmembrane region" description="Helical" evidence="6">
    <location>
        <begin position="271"/>
        <end position="291"/>
    </location>
</feature>
<reference evidence="8 9" key="1">
    <citation type="submission" date="2024-07" db="EMBL/GenBank/DDBJ databases">
        <title>Description of Labrys sedimenti sp. nov., isolated from a diclofenac-degrading enrichment culture.</title>
        <authorList>
            <person name="Tancsics A."/>
            <person name="Csepanyi A."/>
        </authorList>
    </citation>
    <scope>NUCLEOTIDE SEQUENCE [LARGE SCALE GENOMIC DNA]</scope>
    <source>
        <strain evidence="8 9">LMG 23578</strain>
    </source>
</reference>
<keyword evidence="3 6" id="KW-0812">Transmembrane</keyword>
<evidence type="ECO:0000313" key="9">
    <source>
        <dbReference type="Proteomes" id="UP001555786"/>
    </source>
</evidence>
<protein>
    <submittedName>
        <fullName evidence="8">EamA family transporter</fullName>
    </submittedName>
</protein>
<name>A0ABV3PGA9_9HYPH</name>
<dbReference type="InterPro" id="IPR051258">
    <property type="entry name" value="Diverse_Substrate_Transporter"/>
</dbReference>
<evidence type="ECO:0000313" key="8">
    <source>
        <dbReference type="EMBL" id="MEW9304638.1"/>
    </source>
</evidence>
<feature type="transmembrane region" description="Helical" evidence="6">
    <location>
        <begin position="106"/>
        <end position="126"/>
    </location>
</feature>
<evidence type="ECO:0000256" key="5">
    <source>
        <dbReference type="ARBA" id="ARBA00023136"/>
    </source>
</evidence>
<feature type="transmembrane region" description="Helical" evidence="6">
    <location>
        <begin position="131"/>
        <end position="149"/>
    </location>
</feature>
<evidence type="ECO:0000256" key="2">
    <source>
        <dbReference type="ARBA" id="ARBA00022475"/>
    </source>
</evidence>
<keyword evidence="2" id="KW-1003">Cell membrane</keyword>
<evidence type="ECO:0000256" key="1">
    <source>
        <dbReference type="ARBA" id="ARBA00004651"/>
    </source>
</evidence>
<dbReference type="InterPro" id="IPR000620">
    <property type="entry name" value="EamA_dom"/>
</dbReference>
<dbReference type="PANTHER" id="PTHR42920">
    <property type="entry name" value="OS03G0707200 PROTEIN-RELATED"/>
    <property type="match status" value="1"/>
</dbReference>
<dbReference type="EMBL" id="JBFNQD010000001">
    <property type="protein sequence ID" value="MEW9304638.1"/>
    <property type="molecule type" value="Genomic_DNA"/>
</dbReference>
<dbReference type="SUPFAM" id="SSF103481">
    <property type="entry name" value="Multidrug resistance efflux transporter EmrE"/>
    <property type="match status" value="2"/>
</dbReference>
<keyword evidence="9" id="KW-1185">Reference proteome</keyword>
<feature type="transmembrane region" description="Helical" evidence="6">
    <location>
        <begin position="80"/>
        <end position="100"/>
    </location>
</feature>
<dbReference type="Pfam" id="PF00892">
    <property type="entry name" value="EamA"/>
    <property type="match status" value="1"/>
</dbReference>
<dbReference type="RefSeq" id="WP_367622975.1">
    <property type="nucleotide sequence ID" value="NZ_JBFNQD010000001.1"/>
</dbReference>
<accession>A0ABV3PGA9</accession>
<evidence type="ECO:0000256" key="6">
    <source>
        <dbReference type="SAM" id="Phobius"/>
    </source>
</evidence>
<feature type="transmembrane region" description="Helical" evidence="6">
    <location>
        <begin position="186"/>
        <end position="205"/>
    </location>
</feature>
<evidence type="ECO:0000256" key="4">
    <source>
        <dbReference type="ARBA" id="ARBA00022989"/>
    </source>
</evidence>
<comment type="subcellular location">
    <subcellularLocation>
        <location evidence="1">Cell membrane</location>
        <topology evidence="1">Multi-pass membrane protein</topology>
    </subcellularLocation>
</comment>
<gene>
    <name evidence="8" type="ORF">ABXS05_03765</name>
</gene>
<feature type="transmembrane region" description="Helical" evidence="6">
    <location>
        <begin position="211"/>
        <end position="233"/>
    </location>
</feature>
<proteinExistence type="predicted"/>
<evidence type="ECO:0000259" key="7">
    <source>
        <dbReference type="Pfam" id="PF00892"/>
    </source>
</evidence>
<dbReference type="Proteomes" id="UP001555786">
    <property type="component" value="Unassembled WGS sequence"/>
</dbReference>
<evidence type="ECO:0000256" key="3">
    <source>
        <dbReference type="ARBA" id="ARBA00022692"/>
    </source>
</evidence>
<feature type="transmembrane region" description="Helical" evidence="6">
    <location>
        <begin position="21"/>
        <end position="41"/>
    </location>
</feature>